<evidence type="ECO:0000256" key="1">
    <source>
        <dbReference type="SAM" id="Phobius"/>
    </source>
</evidence>
<dbReference type="EMBL" id="GL376633">
    <property type="status" value="NOT_ANNOTATED_CDS"/>
    <property type="molecule type" value="Genomic_DNA"/>
</dbReference>
<keyword evidence="3" id="KW-1185">Reference proteome</keyword>
<protein>
    <recommendedName>
        <fullName evidence="4">Transmembrane protein</fullName>
    </recommendedName>
</protein>
<dbReference type="InParanoid" id="K3WK95"/>
<dbReference type="HOGENOM" id="CLU_543480_0_0_1"/>
<feature type="transmembrane region" description="Helical" evidence="1">
    <location>
        <begin position="412"/>
        <end position="432"/>
    </location>
</feature>
<sequence length="502" mass="55589">MLRRFNRTVLTLAVPVRLLMLVRFACFVVFDWRFPIFSRILAFHFLTFDAVLAVGFKGRVHFVRPAFGRRPRALSSLVVEPKVVVRVGVKSFFPVAKRLGLFVIGISSIGQRLLFLCFTLQGIVITVFFGREFLLRLVIRFSWRGKTRVFISTGTIRLQEWIHISIMIKNGLTVVWFSRCRLFRVTQSDIISSNIGIAAEDNFVTSILWPVIVVISNVLFLRQIRLINGGILLKKTCVIVEYWRHLSGSVGFEEDRLVIVSTLDVFCDVCLHSVRAGTGECETDLTSSTSKKSKAEVSAVVVVLSRALVSSSNIDLSDERKSSSSSAPVAKWFRSGSAVLGFTSAVSSRVVSSSISSGEDGVFSVTSRADSETDTKSRLVMLGDSTFAPISFPAWCAASEVAASHLMVSRMLLVLFCGTIATVFFVVIFLAWEDVSKVRGSQDTAKSRLFPYKAWLSRSSKISSASKLLRYSSSFFLSPSTFSLIVNRTFSAVNAVENSSSA</sequence>
<keyword evidence="1" id="KW-0472">Membrane</keyword>
<dbReference type="VEuPathDB" id="FungiDB:PYU1_G005376"/>
<accession>K3WK95</accession>
<dbReference type="EnsemblProtists" id="PYU1_T005387">
    <property type="protein sequence ID" value="PYU1_T005387"/>
    <property type="gene ID" value="PYU1_G005376"/>
</dbReference>
<organism evidence="2 3">
    <name type="scientific">Globisporangium ultimum (strain ATCC 200006 / CBS 805.95 / DAOM BR144)</name>
    <name type="common">Pythium ultimum</name>
    <dbReference type="NCBI Taxonomy" id="431595"/>
    <lineage>
        <taxon>Eukaryota</taxon>
        <taxon>Sar</taxon>
        <taxon>Stramenopiles</taxon>
        <taxon>Oomycota</taxon>
        <taxon>Peronosporomycetes</taxon>
        <taxon>Pythiales</taxon>
        <taxon>Pythiaceae</taxon>
        <taxon>Globisporangium</taxon>
    </lineage>
</organism>
<keyword evidence="1" id="KW-1133">Transmembrane helix</keyword>
<reference evidence="2" key="3">
    <citation type="submission" date="2015-02" db="UniProtKB">
        <authorList>
            <consortium name="EnsemblProtists"/>
        </authorList>
    </citation>
    <scope>IDENTIFICATION</scope>
    <source>
        <strain evidence="2">DAOM BR144</strain>
    </source>
</reference>
<feature type="transmembrane region" description="Helical" evidence="1">
    <location>
        <begin position="12"/>
        <end position="30"/>
    </location>
</feature>
<evidence type="ECO:0000313" key="3">
    <source>
        <dbReference type="Proteomes" id="UP000019132"/>
    </source>
</evidence>
<reference evidence="3" key="2">
    <citation type="submission" date="2010-04" db="EMBL/GenBank/DDBJ databases">
        <authorList>
            <person name="Buell R."/>
            <person name="Hamilton J."/>
            <person name="Hostetler J."/>
        </authorList>
    </citation>
    <scope>NUCLEOTIDE SEQUENCE [LARGE SCALE GENOMIC DNA]</scope>
    <source>
        <strain evidence="3">DAOM:BR144</strain>
    </source>
</reference>
<keyword evidence="1" id="KW-0812">Transmembrane</keyword>
<name>K3WK95_GLOUD</name>
<feature type="transmembrane region" description="Helical" evidence="1">
    <location>
        <begin position="36"/>
        <end position="56"/>
    </location>
</feature>
<dbReference type="Proteomes" id="UP000019132">
    <property type="component" value="Unassembled WGS sequence"/>
</dbReference>
<proteinExistence type="predicted"/>
<evidence type="ECO:0000313" key="2">
    <source>
        <dbReference type="EnsemblProtists" id="PYU1_T005387"/>
    </source>
</evidence>
<feature type="transmembrane region" description="Helical" evidence="1">
    <location>
        <begin position="113"/>
        <end position="134"/>
    </location>
</feature>
<evidence type="ECO:0008006" key="4">
    <source>
        <dbReference type="Google" id="ProtNLM"/>
    </source>
</evidence>
<reference evidence="3" key="1">
    <citation type="journal article" date="2010" name="Genome Biol.">
        <title>Genome sequence of the necrotrophic plant pathogen Pythium ultimum reveals original pathogenicity mechanisms and effector repertoire.</title>
        <authorList>
            <person name="Levesque C.A."/>
            <person name="Brouwer H."/>
            <person name="Cano L."/>
            <person name="Hamilton J.P."/>
            <person name="Holt C."/>
            <person name="Huitema E."/>
            <person name="Raffaele S."/>
            <person name="Robideau G.P."/>
            <person name="Thines M."/>
            <person name="Win J."/>
            <person name="Zerillo M.M."/>
            <person name="Beakes G.W."/>
            <person name="Boore J.L."/>
            <person name="Busam D."/>
            <person name="Dumas B."/>
            <person name="Ferriera S."/>
            <person name="Fuerstenberg S.I."/>
            <person name="Gachon C.M."/>
            <person name="Gaulin E."/>
            <person name="Govers F."/>
            <person name="Grenville-Briggs L."/>
            <person name="Horner N."/>
            <person name="Hostetler J."/>
            <person name="Jiang R.H."/>
            <person name="Johnson J."/>
            <person name="Krajaejun T."/>
            <person name="Lin H."/>
            <person name="Meijer H.J."/>
            <person name="Moore B."/>
            <person name="Morris P."/>
            <person name="Phuntmart V."/>
            <person name="Puiu D."/>
            <person name="Shetty J."/>
            <person name="Stajich J.E."/>
            <person name="Tripathy S."/>
            <person name="Wawra S."/>
            <person name="van West P."/>
            <person name="Whitty B.R."/>
            <person name="Coutinho P.M."/>
            <person name="Henrissat B."/>
            <person name="Martin F."/>
            <person name="Thomas P.D."/>
            <person name="Tyler B.M."/>
            <person name="De Vries R.P."/>
            <person name="Kamoun S."/>
            <person name="Yandell M."/>
            <person name="Tisserat N."/>
            <person name="Buell C.R."/>
        </authorList>
    </citation>
    <scope>NUCLEOTIDE SEQUENCE</scope>
    <source>
        <strain evidence="3">DAOM:BR144</strain>
    </source>
</reference>
<dbReference type="AlphaFoldDB" id="K3WK95"/>